<feature type="compositionally biased region" description="Polar residues" evidence="1">
    <location>
        <begin position="1"/>
        <end position="13"/>
    </location>
</feature>
<evidence type="ECO:0000256" key="1">
    <source>
        <dbReference type="SAM" id="MobiDB-lite"/>
    </source>
</evidence>
<dbReference type="AlphaFoldDB" id="A0AAJ0CNU8"/>
<gene>
    <name evidence="2" type="ORF">QQS21_008125</name>
</gene>
<reference evidence="2" key="1">
    <citation type="submission" date="2023-06" db="EMBL/GenBank/DDBJ databases">
        <title>Conoideocrella luteorostrata (Hypocreales: Clavicipitaceae), a potential biocontrol fungus for elongate hemlock scale in United States Christmas tree production areas.</title>
        <authorList>
            <person name="Barrett H."/>
            <person name="Lovett B."/>
            <person name="Macias A.M."/>
            <person name="Stajich J.E."/>
            <person name="Kasson M.T."/>
        </authorList>
    </citation>
    <scope>NUCLEOTIDE SEQUENCE</scope>
    <source>
        <strain evidence="2">ARSEF 14590</strain>
    </source>
</reference>
<comment type="caution">
    <text evidence="2">The sequence shown here is derived from an EMBL/GenBank/DDBJ whole genome shotgun (WGS) entry which is preliminary data.</text>
</comment>
<feature type="region of interest" description="Disordered" evidence="1">
    <location>
        <begin position="1"/>
        <end position="169"/>
    </location>
</feature>
<evidence type="ECO:0000313" key="3">
    <source>
        <dbReference type="Proteomes" id="UP001251528"/>
    </source>
</evidence>
<dbReference type="EMBL" id="JASWJB010000178">
    <property type="protein sequence ID" value="KAK2594186.1"/>
    <property type="molecule type" value="Genomic_DNA"/>
</dbReference>
<organism evidence="2 3">
    <name type="scientific">Conoideocrella luteorostrata</name>
    <dbReference type="NCBI Taxonomy" id="1105319"/>
    <lineage>
        <taxon>Eukaryota</taxon>
        <taxon>Fungi</taxon>
        <taxon>Dikarya</taxon>
        <taxon>Ascomycota</taxon>
        <taxon>Pezizomycotina</taxon>
        <taxon>Sordariomycetes</taxon>
        <taxon>Hypocreomycetidae</taxon>
        <taxon>Hypocreales</taxon>
        <taxon>Clavicipitaceae</taxon>
        <taxon>Conoideocrella</taxon>
    </lineage>
</organism>
<feature type="compositionally biased region" description="Basic and acidic residues" evidence="1">
    <location>
        <begin position="42"/>
        <end position="55"/>
    </location>
</feature>
<proteinExistence type="predicted"/>
<sequence length="169" mass="17713">MSSVQTRSSTSAGTKVDVGKNAPVVQEGAGRVENDSLAAESYRADGKFAENRNAEPEAPSNAANKSSGGGVEGSQGDAAPTYINSQLASDPSGPHGKNLKEGGFDHQQVFSGQRRAFNSEPGSINDPGRLAEAKFERKDAATPRAAFNKDTNELTTNTPFDNLDRKADA</sequence>
<keyword evidence="3" id="KW-1185">Reference proteome</keyword>
<name>A0AAJ0CNU8_9HYPO</name>
<accession>A0AAJ0CNU8</accession>
<evidence type="ECO:0000313" key="2">
    <source>
        <dbReference type="EMBL" id="KAK2594186.1"/>
    </source>
</evidence>
<protein>
    <submittedName>
        <fullName evidence="2">Uncharacterized protein</fullName>
    </submittedName>
</protein>
<feature type="compositionally biased region" description="Basic and acidic residues" evidence="1">
    <location>
        <begin position="129"/>
        <end position="141"/>
    </location>
</feature>
<dbReference type="Proteomes" id="UP001251528">
    <property type="component" value="Unassembled WGS sequence"/>
</dbReference>